<dbReference type="Proteomes" id="UP000315750">
    <property type="component" value="Chromosome"/>
</dbReference>
<reference evidence="1 2" key="1">
    <citation type="submission" date="2019-02" db="EMBL/GenBank/DDBJ databases">
        <title>Deep-cultivation of Planctomycetes and their phenomic and genomic characterization uncovers novel biology.</title>
        <authorList>
            <person name="Wiegand S."/>
            <person name="Jogler M."/>
            <person name="Boedeker C."/>
            <person name="Pinto D."/>
            <person name="Vollmers J."/>
            <person name="Rivas-Marin E."/>
            <person name="Kohn T."/>
            <person name="Peeters S.H."/>
            <person name="Heuer A."/>
            <person name="Rast P."/>
            <person name="Oberbeckmann S."/>
            <person name="Bunk B."/>
            <person name="Jeske O."/>
            <person name="Meyerdierks A."/>
            <person name="Storesund J.E."/>
            <person name="Kallscheuer N."/>
            <person name="Luecker S."/>
            <person name="Lage O.M."/>
            <person name="Pohl T."/>
            <person name="Merkel B.J."/>
            <person name="Hornburger P."/>
            <person name="Mueller R.-W."/>
            <person name="Bruemmer F."/>
            <person name="Labrenz M."/>
            <person name="Spormann A.M."/>
            <person name="Op den Camp H."/>
            <person name="Overmann J."/>
            <person name="Amann R."/>
            <person name="Jetten M.S.M."/>
            <person name="Mascher T."/>
            <person name="Medema M.H."/>
            <person name="Devos D.P."/>
            <person name="Kaster A.-K."/>
            <person name="Ovreas L."/>
            <person name="Rohde M."/>
            <person name="Galperin M.Y."/>
            <person name="Jogler C."/>
        </authorList>
    </citation>
    <scope>NUCLEOTIDE SEQUENCE [LARGE SCALE GENOMIC DNA]</scope>
    <source>
        <strain evidence="1 2">Pan181</strain>
    </source>
</reference>
<proteinExistence type="predicted"/>
<dbReference type="Gene3D" id="3.90.550.10">
    <property type="entry name" value="Spore Coat Polysaccharide Biosynthesis Protein SpsA, Chain A"/>
    <property type="match status" value="1"/>
</dbReference>
<dbReference type="EC" id="2.4.1.266" evidence="1"/>
<dbReference type="RefSeq" id="WP_145250416.1">
    <property type="nucleotide sequence ID" value="NZ_CP036278.1"/>
</dbReference>
<keyword evidence="1" id="KW-0328">Glycosyltransferase</keyword>
<keyword evidence="2" id="KW-1185">Reference proteome</keyword>
<dbReference type="SUPFAM" id="SSF53448">
    <property type="entry name" value="Nucleotide-diphospho-sugar transferases"/>
    <property type="match status" value="1"/>
</dbReference>
<evidence type="ECO:0000313" key="1">
    <source>
        <dbReference type="EMBL" id="QDU58437.1"/>
    </source>
</evidence>
<dbReference type="OrthoDB" id="9477at2"/>
<name>A0A518AUP3_9BACT</name>
<dbReference type="KEGG" id="amuc:Pan181_46730"/>
<organism evidence="1 2">
    <name type="scientific">Aeoliella mucimassa</name>
    <dbReference type="NCBI Taxonomy" id="2527972"/>
    <lineage>
        <taxon>Bacteria</taxon>
        <taxon>Pseudomonadati</taxon>
        <taxon>Planctomycetota</taxon>
        <taxon>Planctomycetia</taxon>
        <taxon>Pirellulales</taxon>
        <taxon>Lacipirellulaceae</taxon>
        <taxon>Aeoliella</taxon>
    </lineage>
</organism>
<dbReference type="InterPro" id="IPR029044">
    <property type="entry name" value="Nucleotide-diphossugar_trans"/>
</dbReference>
<gene>
    <name evidence="1" type="primary">gpgS</name>
    <name evidence="1" type="ORF">Pan181_46730</name>
</gene>
<sequence length="406" mass="45488">MPDFSQYGPITTIHELGTVDAAELEHKLNVAVREFPIGLVLPITAADMKAEPFANIARKLVDAKFIDSIVVVLNRTTSADEYKQTYSFTEQLGDRCRILWTDGPRGQQLYQELTDAGFDVSRPGKGRAVWTAFGYLLADPKIKAYVLQDCDIVNYDNDMLMRLCLPMAHPSLDFDFCKAYYARCTDRMHGRVARLLMTPITRAMISVLGSDKFLVFVRSFRYPLAGEFAVSSALARSNRIPCDWGLEVGTLAEVFRNTSPKRVCQVDLGRAYEHKHQPLSLDDRSRGLMGMASDILTSILRTLMSNGLVVTRGHLLSIRNSYLRLAQDAIRQYHADALMNSLEYDRHGEEEAIEAFAEQITAAGEAVFDDPSGAMALPTWTRVVAALPDFPARLREMADKDQAEYV</sequence>
<dbReference type="AlphaFoldDB" id="A0A518AUP3"/>
<protein>
    <submittedName>
        <fullName evidence="1">Glucosyl-3-phosphoglycerate synthase</fullName>
        <ecNumber evidence="1">2.4.1.266</ecNumber>
    </submittedName>
</protein>
<evidence type="ECO:0000313" key="2">
    <source>
        <dbReference type="Proteomes" id="UP000315750"/>
    </source>
</evidence>
<keyword evidence="1" id="KW-0808">Transferase</keyword>
<dbReference type="GO" id="GO:0016757">
    <property type="term" value="F:glycosyltransferase activity"/>
    <property type="evidence" value="ECO:0007669"/>
    <property type="project" value="UniProtKB-KW"/>
</dbReference>
<accession>A0A518AUP3</accession>
<dbReference type="EMBL" id="CP036278">
    <property type="protein sequence ID" value="QDU58437.1"/>
    <property type="molecule type" value="Genomic_DNA"/>
</dbReference>